<evidence type="ECO:0000256" key="4">
    <source>
        <dbReference type="ARBA" id="ARBA00022475"/>
    </source>
</evidence>
<feature type="transmembrane region" description="Helical" evidence="8">
    <location>
        <begin position="207"/>
        <end position="224"/>
    </location>
</feature>
<name>A0ABV7VTI7_9GAMM</name>
<keyword evidence="6 8" id="KW-1133">Transmembrane helix</keyword>
<proteinExistence type="inferred from homology"/>
<dbReference type="Proteomes" id="UP001595722">
    <property type="component" value="Unassembled WGS sequence"/>
</dbReference>
<reference evidence="10" key="1">
    <citation type="journal article" date="2019" name="Int. J. Syst. Evol. Microbiol.">
        <title>The Global Catalogue of Microorganisms (GCM) 10K type strain sequencing project: providing services to taxonomists for standard genome sequencing and annotation.</title>
        <authorList>
            <consortium name="The Broad Institute Genomics Platform"/>
            <consortium name="The Broad Institute Genome Sequencing Center for Infectious Disease"/>
            <person name="Wu L."/>
            <person name="Ma J."/>
        </authorList>
    </citation>
    <scope>NUCLEOTIDE SEQUENCE [LARGE SCALE GENOMIC DNA]</scope>
    <source>
        <strain evidence="10">KCTC 42424</strain>
    </source>
</reference>
<accession>A0ABV7VTI7</accession>
<dbReference type="InterPro" id="IPR011606">
    <property type="entry name" value="Brnchd-chn_aa_trnsp_permease"/>
</dbReference>
<feature type="transmembrane region" description="Helical" evidence="8">
    <location>
        <begin position="68"/>
        <end position="90"/>
    </location>
</feature>
<dbReference type="PANTHER" id="PTHR34979:SF1">
    <property type="entry name" value="INNER MEMBRANE PROTEIN YGAZ"/>
    <property type="match status" value="1"/>
</dbReference>
<evidence type="ECO:0000256" key="1">
    <source>
        <dbReference type="ARBA" id="ARBA00004651"/>
    </source>
</evidence>
<evidence type="ECO:0000256" key="6">
    <source>
        <dbReference type="ARBA" id="ARBA00022989"/>
    </source>
</evidence>
<evidence type="ECO:0000256" key="5">
    <source>
        <dbReference type="ARBA" id="ARBA00022692"/>
    </source>
</evidence>
<dbReference type="PANTHER" id="PTHR34979">
    <property type="entry name" value="INNER MEMBRANE PROTEIN YGAZ"/>
    <property type="match status" value="1"/>
</dbReference>
<feature type="transmembrane region" description="Helical" evidence="8">
    <location>
        <begin position="6"/>
        <end position="32"/>
    </location>
</feature>
<keyword evidence="3" id="KW-0813">Transport</keyword>
<evidence type="ECO:0000313" key="9">
    <source>
        <dbReference type="EMBL" id="MFC3680509.1"/>
    </source>
</evidence>
<protein>
    <submittedName>
        <fullName evidence="9">AzlC family ABC transporter permease</fullName>
    </submittedName>
</protein>
<evidence type="ECO:0000313" key="10">
    <source>
        <dbReference type="Proteomes" id="UP001595722"/>
    </source>
</evidence>
<comment type="subcellular location">
    <subcellularLocation>
        <location evidence="1">Cell membrane</location>
        <topology evidence="1">Multi-pass membrane protein</topology>
    </subcellularLocation>
</comment>
<keyword evidence="10" id="KW-1185">Reference proteome</keyword>
<organism evidence="9 10">
    <name type="scientific">Bacterioplanoides pacificum</name>
    <dbReference type="NCBI Taxonomy" id="1171596"/>
    <lineage>
        <taxon>Bacteria</taxon>
        <taxon>Pseudomonadati</taxon>
        <taxon>Pseudomonadota</taxon>
        <taxon>Gammaproteobacteria</taxon>
        <taxon>Oceanospirillales</taxon>
        <taxon>Oceanospirillaceae</taxon>
        <taxon>Bacterioplanoides</taxon>
    </lineage>
</organism>
<comment type="similarity">
    <text evidence="2">Belongs to the AzlC family.</text>
</comment>
<feature type="transmembrane region" description="Helical" evidence="8">
    <location>
        <begin position="39"/>
        <end position="62"/>
    </location>
</feature>
<feature type="transmembrane region" description="Helical" evidence="8">
    <location>
        <begin position="184"/>
        <end position="201"/>
    </location>
</feature>
<dbReference type="RefSeq" id="WP_376866492.1">
    <property type="nucleotide sequence ID" value="NZ_JBHRYB010000008.1"/>
</dbReference>
<sequence length="237" mass="26052">MNLSPLNAAVLHSSLPVLFGYLPLGAAFGVLFSELGYHWLYATAMGLFIYAGAGQFLAVGLLANQAGLMEMAIATLLINSRHVFYGLSLMSRMHNRGWRKWYQIFGLTDETYSLITATPVPPGIDAGRFHLGITAINQCYWLIGCSAGAWLGSQLEFSTDGIAFVLPALFMVLTIEQYKHLRDIRPFIAALVIGLGTLVLISREHMLLIAILLSLSVLMMQYAARRHSGIQHGGRHD</sequence>
<evidence type="ECO:0000256" key="3">
    <source>
        <dbReference type="ARBA" id="ARBA00022448"/>
    </source>
</evidence>
<dbReference type="EMBL" id="JBHRYB010000008">
    <property type="protein sequence ID" value="MFC3680509.1"/>
    <property type="molecule type" value="Genomic_DNA"/>
</dbReference>
<evidence type="ECO:0000256" key="8">
    <source>
        <dbReference type="SAM" id="Phobius"/>
    </source>
</evidence>
<keyword evidence="4" id="KW-1003">Cell membrane</keyword>
<keyword evidence="7 8" id="KW-0472">Membrane</keyword>
<dbReference type="Pfam" id="PF03591">
    <property type="entry name" value="AzlC"/>
    <property type="match status" value="1"/>
</dbReference>
<evidence type="ECO:0000256" key="2">
    <source>
        <dbReference type="ARBA" id="ARBA00010735"/>
    </source>
</evidence>
<evidence type="ECO:0000256" key="7">
    <source>
        <dbReference type="ARBA" id="ARBA00023136"/>
    </source>
</evidence>
<comment type="caution">
    <text evidence="9">The sequence shown here is derived from an EMBL/GenBank/DDBJ whole genome shotgun (WGS) entry which is preliminary data.</text>
</comment>
<keyword evidence="5 8" id="KW-0812">Transmembrane</keyword>
<gene>
    <name evidence="9" type="ORF">ACFOMG_10415</name>
</gene>